<sequence>MYKTTTDTESFEPFLMDGTKAGEVHWITPGVSGIWRVLPGQLPEETPYEFEKPETIHVLEGSVTITTEDGESVDLRPGDIAAYSQGVKSTWHFRMPFRKLFIHA</sequence>
<evidence type="ECO:0000259" key="1">
    <source>
        <dbReference type="Pfam" id="PF05899"/>
    </source>
</evidence>
<dbReference type="AlphaFoldDB" id="A0AAE3ZFS9"/>
<proteinExistence type="predicted"/>
<dbReference type="Pfam" id="PF05899">
    <property type="entry name" value="Cupin_3"/>
    <property type="match status" value="1"/>
</dbReference>
<dbReference type="RefSeq" id="WP_310277243.1">
    <property type="nucleotide sequence ID" value="NZ_JAVDXW010000001.1"/>
</dbReference>
<dbReference type="EMBL" id="JAVDXW010000001">
    <property type="protein sequence ID" value="MDR7304082.1"/>
    <property type="molecule type" value="Genomic_DNA"/>
</dbReference>
<evidence type="ECO:0000313" key="2">
    <source>
        <dbReference type="EMBL" id="MDR7304082.1"/>
    </source>
</evidence>
<dbReference type="Gene3D" id="2.60.120.10">
    <property type="entry name" value="Jelly Rolls"/>
    <property type="match status" value="1"/>
</dbReference>
<dbReference type="InterPro" id="IPR008579">
    <property type="entry name" value="UGlyAH_Cupin_dom"/>
</dbReference>
<gene>
    <name evidence="2" type="ORF">JOF55_004263</name>
</gene>
<feature type="domain" description="(S)-ureidoglycine aminohydrolase cupin" evidence="1">
    <location>
        <begin position="32"/>
        <end position="100"/>
    </location>
</feature>
<dbReference type="Proteomes" id="UP001180845">
    <property type="component" value="Unassembled WGS sequence"/>
</dbReference>
<accession>A0AAE3ZFS9</accession>
<dbReference type="SUPFAM" id="SSF51182">
    <property type="entry name" value="RmlC-like cupins"/>
    <property type="match status" value="1"/>
</dbReference>
<dbReference type="InterPro" id="IPR011051">
    <property type="entry name" value="RmlC_Cupin_sf"/>
</dbReference>
<protein>
    <submittedName>
        <fullName evidence="2">Cupin superfamily protein</fullName>
    </submittedName>
</protein>
<keyword evidence="3" id="KW-1185">Reference proteome</keyword>
<reference evidence="2" key="1">
    <citation type="submission" date="2023-07" db="EMBL/GenBank/DDBJ databases">
        <title>Sequencing the genomes of 1000 actinobacteria strains.</title>
        <authorList>
            <person name="Klenk H.-P."/>
        </authorList>
    </citation>
    <scope>NUCLEOTIDE SEQUENCE</scope>
    <source>
        <strain evidence="2">DSM 45977</strain>
    </source>
</reference>
<organism evidence="2 3">
    <name type="scientific">Haloactinomyces albus</name>
    <dbReference type="NCBI Taxonomy" id="1352928"/>
    <lineage>
        <taxon>Bacteria</taxon>
        <taxon>Bacillati</taxon>
        <taxon>Actinomycetota</taxon>
        <taxon>Actinomycetes</taxon>
        <taxon>Actinopolysporales</taxon>
        <taxon>Actinopolysporaceae</taxon>
        <taxon>Haloactinomyces</taxon>
    </lineage>
</organism>
<evidence type="ECO:0000313" key="3">
    <source>
        <dbReference type="Proteomes" id="UP001180845"/>
    </source>
</evidence>
<dbReference type="InterPro" id="IPR014710">
    <property type="entry name" value="RmlC-like_jellyroll"/>
</dbReference>
<name>A0AAE3ZFS9_9ACTN</name>
<comment type="caution">
    <text evidence="2">The sequence shown here is derived from an EMBL/GenBank/DDBJ whole genome shotgun (WGS) entry which is preliminary data.</text>
</comment>